<dbReference type="InterPro" id="IPR027417">
    <property type="entry name" value="P-loop_NTPase"/>
</dbReference>
<sequence>MVRAGRGGNGALSFRREKFVPKGGPDGADGGTGGSVILEAVGGVVTLADFEYNRRFQAGHAGHGAGAMKTGANGADLKVLVPCGTLVRDESGRVLADLVEPGQTFVAARGGRGGKGNAHFANSVRRTPRFAEKGDPGEERTLTLELKLIADVGLVGFPNAGKSSILAAISGAKPRIAGYPFTTLSPNLGVLAVDDQQIVVADVPGLIEGAHENKGLGLQFLRHIERTRVLLHVVDLSEEDVLKNLEVVEAEFRAYGADLDGRPCIVVGNKTDLSGTEENARVLKREMERLGRPCLLVSALRGDGIPELIREVVALVRAHPRPVGRTTLAEAPEVQDVQELPRRRGGAPEPVEVRRLSDGRFRVDHANLERAVGRINFEHEDAMLKFSRLLKRLSVEEALEAAGAHEGDRVLIGDAEFDFQPERIME</sequence>
<feature type="binding site" evidence="9">
    <location>
        <begin position="202"/>
        <end position="205"/>
    </location>
    <ligand>
        <name>GTP</name>
        <dbReference type="ChEBI" id="CHEBI:37565"/>
    </ligand>
</feature>
<comment type="function">
    <text evidence="9">An essential GTPase which binds GTP, GDP and possibly (p)ppGpp with moderate affinity, with high nucleotide exchange rates and a fairly low GTP hydrolysis rate. Plays a role in control of the cell cycle, stress response, ribosome biogenesis and in those bacteria that undergo differentiation, in morphogenesis control.</text>
</comment>
<dbReference type="EC" id="3.6.5.-" evidence="9"/>
<dbReference type="InterPro" id="IPR005225">
    <property type="entry name" value="Small_GTP-bd"/>
</dbReference>
<dbReference type="PANTHER" id="PTHR11702:SF31">
    <property type="entry name" value="MITOCHONDRIAL RIBOSOME-ASSOCIATED GTPASE 2"/>
    <property type="match status" value="1"/>
</dbReference>
<dbReference type="FunFam" id="2.70.210.12:FF:000001">
    <property type="entry name" value="GTPase Obg"/>
    <property type="match status" value="1"/>
</dbReference>
<reference evidence="15" key="1">
    <citation type="submission" date="2010-03" db="EMBL/GenBank/DDBJ databases">
        <title>The genome sequence of Synergistetes sp. SGP1.</title>
        <authorList>
            <consortium name="metaHIT consortium -- http://www.metahit.eu/"/>
            <person name="Pajon A."/>
            <person name="Turner K."/>
            <person name="Parkhill J."/>
            <person name="Wade W."/>
            <person name="Vartoukian S."/>
        </authorList>
    </citation>
    <scope>NUCLEOTIDE SEQUENCE [LARGE SCALE GENOMIC DNA]</scope>
    <source>
        <strain evidence="15">SGP1</strain>
    </source>
</reference>
<dbReference type="Gene3D" id="3.30.300.350">
    <property type="entry name" value="GTP-binding protein OBG, C-terminal domain"/>
    <property type="match status" value="1"/>
</dbReference>
<evidence type="ECO:0000256" key="1">
    <source>
        <dbReference type="ARBA" id="ARBA00001946"/>
    </source>
</evidence>
<name>A0AB94IV48_9BACT</name>
<dbReference type="PROSITE" id="PS51710">
    <property type="entry name" value="G_OBG"/>
    <property type="match status" value="1"/>
</dbReference>
<dbReference type="InterPro" id="IPR014100">
    <property type="entry name" value="GTP-bd_Obg/CgtA"/>
</dbReference>
<dbReference type="InterPro" id="IPR036346">
    <property type="entry name" value="GTP-bd_prot_GTP1/OBG_C_sf"/>
</dbReference>
<dbReference type="Pfam" id="PF01018">
    <property type="entry name" value="GTP1_OBG"/>
    <property type="match status" value="1"/>
</dbReference>
<dbReference type="Proteomes" id="UP000008957">
    <property type="component" value="Chromosome"/>
</dbReference>
<keyword evidence="6 9" id="KW-0378">Hydrolase</keyword>
<dbReference type="InterPro" id="IPR031167">
    <property type="entry name" value="G_OBG"/>
</dbReference>
<organism evidence="14 15">
    <name type="scientific">Fretibacterium fastidiosum</name>
    <dbReference type="NCBI Taxonomy" id="651822"/>
    <lineage>
        <taxon>Bacteria</taxon>
        <taxon>Thermotogati</taxon>
        <taxon>Synergistota</taxon>
        <taxon>Synergistia</taxon>
        <taxon>Synergistales</taxon>
        <taxon>Aminobacteriaceae</taxon>
        <taxon>Fretibacterium</taxon>
    </lineage>
</organism>
<dbReference type="Gene3D" id="2.70.210.12">
    <property type="entry name" value="GTP1/OBG domain"/>
    <property type="match status" value="1"/>
</dbReference>
<dbReference type="InterPro" id="IPR006073">
    <property type="entry name" value="GTP-bd"/>
</dbReference>
<dbReference type="InterPro" id="IPR015349">
    <property type="entry name" value="OCT_dom"/>
</dbReference>
<dbReference type="PROSITE" id="PS51883">
    <property type="entry name" value="OBG"/>
    <property type="match status" value="1"/>
</dbReference>
<keyword evidence="15" id="KW-1185">Reference proteome</keyword>
<feature type="binding site" evidence="9">
    <location>
        <begin position="156"/>
        <end position="163"/>
    </location>
    <ligand>
        <name>GTP</name>
        <dbReference type="ChEBI" id="CHEBI:37565"/>
    </ligand>
</feature>
<comment type="similarity">
    <text evidence="2 9">Belongs to the TRAFAC class OBG-HflX-like GTPase superfamily. OBG GTPase family.</text>
</comment>
<feature type="domain" description="Obg" evidence="13">
    <location>
        <begin position="1"/>
        <end position="149"/>
    </location>
</feature>
<feature type="binding site" evidence="9">
    <location>
        <position position="163"/>
    </location>
    <ligand>
        <name>Mg(2+)</name>
        <dbReference type="ChEBI" id="CHEBI:18420"/>
    </ligand>
</feature>
<keyword evidence="5 9" id="KW-0547">Nucleotide-binding</keyword>
<dbReference type="Gene3D" id="3.40.50.300">
    <property type="entry name" value="P-loop containing nucleotide triphosphate hydrolases"/>
    <property type="match status" value="1"/>
</dbReference>
<keyword evidence="4 9" id="KW-0479">Metal-binding</keyword>
<dbReference type="NCBIfam" id="TIGR00231">
    <property type="entry name" value="small_GTP"/>
    <property type="match status" value="1"/>
</dbReference>
<dbReference type="SUPFAM" id="SSF102741">
    <property type="entry name" value="Obg GTP-binding protein C-terminal domain"/>
    <property type="match status" value="1"/>
</dbReference>
<comment type="cofactor">
    <cofactor evidence="1 9">
        <name>Mg(2+)</name>
        <dbReference type="ChEBI" id="CHEBI:18420"/>
    </cofactor>
</comment>
<feature type="compositionally biased region" description="Gly residues" evidence="10">
    <location>
        <begin position="1"/>
        <end position="10"/>
    </location>
</feature>
<feature type="binding site" evidence="9">
    <location>
        <begin position="298"/>
        <end position="300"/>
    </location>
    <ligand>
        <name>GTP</name>
        <dbReference type="ChEBI" id="CHEBI:37565"/>
    </ligand>
</feature>
<dbReference type="GO" id="GO:0003924">
    <property type="term" value="F:GTPase activity"/>
    <property type="evidence" value="ECO:0007669"/>
    <property type="project" value="UniProtKB-UniRule"/>
</dbReference>
<dbReference type="NCBIfam" id="TIGR02729">
    <property type="entry name" value="Obg_CgtA"/>
    <property type="match status" value="1"/>
</dbReference>
<dbReference type="NCBIfam" id="NF008954">
    <property type="entry name" value="PRK12296.1"/>
    <property type="match status" value="1"/>
</dbReference>
<dbReference type="Pfam" id="PF01926">
    <property type="entry name" value="MMR_HSR1"/>
    <property type="match status" value="1"/>
</dbReference>
<dbReference type="InterPro" id="IPR036726">
    <property type="entry name" value="GTP1_OBG_dom_sf"/>
</dbReference>
<proteinExistence type="inferred from homology"/>
<evidence type="ECO:0000256" key="5">
    <source>
        <dbReference type="ARBA" id="ARBA00022741"/>
    </source>
</evidence>
<feature type="binding site" evidence="9">
    <location>
        <begin position="269"/>
        <end position="272"/>
    </location>
    <ligand>
        <name>GTP</name>
        <dbReference type="ChEBI" id="CHEBI:37565"/>
    </ligand>
</feature>
<protein>
    <recommendedName>
        <fullName evidence="9">GTPase Obg</fullName>
        <ecNumber evidence="9">3.6.5.-</ecNumber>
    </recommendedName>
    <alternativeName>
        <fullName evidence="9">GTP-binding protein Obg</fullName>
    </alternativeName>
</protein>
<dbReference type="Pfam" id="PF09269">
    <property type="entry name" value="DUF1967"/>
    <property type="match status" value="1"/>
</dbReference>
<feature type="binding site" evidence="9">
    <location>
        <position position="183"/>
    </location>
    <ligand>
        <name>Mg(2+)</name>
        <dbReference type="ChEBI" id="CHEBI:18420"/>
    </ligand>
</feature>
<evidence type="ECO:0000259" key="12">
    <source>
        <dbReference type="PROSITE" id="PS51881"/>
    </source>
</evidence>
<evidence type="ECO:0000313" key="15">
    <source>
        <dbReference type="Proteomes" id="UP000008957"/>
    </source>
</evidence>
<dbReference type="SUPFAM" id="SSF82051">
    <property type="entry name" value="Obg GTP-binding protein N-terminal domain"/>
    <property type="match status" value="1"/>
</dbReference>
<dbReference type="InterPro" id="IPR045086">
    <property type="entry name" value="OBG_GTPase"/>
</dbReference>
<dbReference type="EMBL" id="FP929056">
    <property type="protein sequence ID" value="CBL27626.1"/>
    <property type="molecule type" value="Genomic_DNA"/>
</dbReference>
<comment type="subcellular location">
    <subcellularLocation>
        <location evidence="9">Cytoplasm</location>
    </subcellularLocation>
</comment>
<dbReference type="InterPro" id="IPR006169">
    <property type="entry name" value="GTP1_OBG_dom"/>
</dbReference>
<keyword evidence="3 9" id="KW-0963">Cytoplasm</keyword>
<dbReference type="HAMAP" id="MF_01454">
    <property type="entry name" value="GTPase_Obg"/>
    <property type="match status" value="1"/>
</dbReference>
<dbReference type="GO" id="GO:0042254">
    <property type="term" value="P:ribosome biogenesis"/>
    <property type="evidence" value="ECO:0007669"/>
    <property type="project" value="UniProtKB-UniRule"/>
</dbReference>
<dbReference type="GO" id="GO:0005525">
    <property type="term" value="F:GTP binding"/>
    <property type="evidence" value="ECO:0007669"/>
    <property type="project" value="UniProtKB-UniRule"/>
</dbReference>
<feature type="binding site" evidence="9">
    <location>
        <begin position="181"/>
        <end position="185"/>
    </location>
    <ligand>
        <name>GTP</name>
        <dbReference type="ChEBI" id="CHEBI:37565"/>
    </ligand>
</feature>
<dbReference type="CDD" id="cd01898">
    <property type="entry name" value="Obg"/>
    <property type="match status" value="1"/>
</dbReference>
<feature type="domain" description="OBG-type G" evidence="11">
    <location>
        <begin position="150"/>
        <end position="317"/>
    </location>
</feature>
<keyword evidence="7 9" id="KW-0460">Magnesium</keyword>
<dbReference type="GO" id="GO:0005737">
    <property type="term" value="C:cytoplasm"/>
    <property type="evidence" value="ECO:0007669"/>
    <property type="project" value="UniProtKB-SubCell"/>
</dbReference>
<comment type="subunit">
    <text evidence="9">Monomer.</text>
</comment>
<gene>
    <name evidence="9" type="primary">obg</name>
    <name evidence="14" type="ORF">SY1_00230</name>
</gene>
<evidence type="ECO:0000256" key="9">
    <source>
        <dbReference type="HAMAP-Rule" id="MF_01454"/>
    </source>
</evidence>
<dbReference type="PANTHER" id="PTHR11702">
    <property type="entry name" value="DEVELOPMENTALLY REGULATED GTP-BINDING PROTEIN-RELATED"/>
    <property type="match status" value="1"/>
</dbReference>
<dbReference type="KEGG" id="sbr:SY1_00230"/>
<dbReference type="GO" id="GO:0000287">
    <property type="term" value="F:magnesium ion binding"/>
    <property type="evidence" value="ECO:0007669"/>
    <property type="project" value="InterPro"/>
</dbReference>
<dbReference type="PRINTS" id="PR00326">
    <property type="entry name" value="GTP1OBG"/>
</dbReference>
<evidence type="ECO:0000256" key="2">
    <source>
        <dbReference type="ARBA" id="ARBA00007699"/>
    </source>
</evidence>
<dbReference type="NCBIfam" id="TIGR03595">
    <property type="entry name" value="Obg_CgtA_exten"/>
    <property type="match status" value="1"/>
</dbReference>
<keyword evidence="8 9" id="KW-0342">GTP-binding</keyword>
<dbReference type="NCBIfam" id="NF008956">
    <property type="entry name" value="PRK12299.1"/>
    <property type="match status" value="1"/>
</dbReference>
<dbReference type="NCBIfam" id="NF008955">
    <property type="entry name" value="PRK12297.1"/>
    <property type="match status" value="1"/>
</dbReference>
<evidence type="ECO:0000256" key="10">
    <source>
        <dbReference type="SAM" id="MobiDB-lite"/>
    </source>
</evidence>
<dbReference type="PROSITE" id="PS51881">
    <property type="entry name" value="OCT"/>
    <property type="match status" value="1"/>
</dbReference>
<evidence type="ECO:0000256" key="8">
    <source>
        <dbReference type="ARBA" id="ARBA00023134"/>
    </source>
</evidence>
<dbReference type="SUPFAM" id="SSF52540">
    <property type="entry name" value="P-loop containing nucleoside triphosphate hydrolases"/>
    <property type="match status" value="1"/>
</dbReference>
<evidence type="ECO:0000256" key="3">
    <source>
        <dbReference type="ARBA" id="ARBA00022490"/>
    </source>
</evidence>
<evidence type="ECO:0000256" key="7">
    <source>
        <dbReference type="ARBA" id="ARBA00022842"/>
    </source>
</evidence>
<dbReference type="AlphaFoldDB" id="A0AB94IV48"/>
<evidence type="ECO:0000256" key="6">
    <source>
        <dbReference type="ARBA" id="ARBA00022801"/>
    </source>
</evidence>
<evidence type="ECO:0000259" key="13">
    <source>
        <dbReference type="PROSITE" id="PS51883"/>
    </source>
</evidence>
<evidence type="ECO:0000256" key="4">
    <source>
        <dbReference type="ARBA" id="ARBA00022723"/>
    </source>
</evidence>
<evidence type="ECO:0000313" key="14">
    <source>
        <dbReference type="EMBL" id="CBL27626.1"/>
    </source>
</evidence>
<feature type="domain" description="OCT" evidence="12">
    <location>
        <begin position="343"/>
        <end position="421"/>
    </location>
</feature>
<accession>A0AB94IV48</accession>
<evidence type="ECO:0000259" key="11">
    <source>
        <dbReference type="PROSITE" id="PS51710"/>
    </source>
</evidence>
<reference evidence="14 15" key="2">
    <citation type="submission" date="2010-03" db="EMBL/GenBank/DDBJ databases">
        <authorList>
            <person name="Pajon A."/>
        </authorList>
    </citation>
    <scope>NUCLEOTIDE SEQUENCE [LARGE SCALE GENOMIC DNA]</scope>
    <source>
        <strain evidence="14 15">SGP1</strain>
    </source>
</reference>
<feature type="region of interest" description="Disordered" evidence="10">
    <location>
        <begin position="1"/>
        <end position="31"/>
    </location>
</feature>